<proteinExistence type="predicted"/>
<dbReference type="InterPro" id="IPR007816">
    <property type="entry name" value="ResB-like_domain"/>
</dbReference>
<dbReference type="EMBL" id="CP157743">
    <property type="protein sequence ID" value="XBS21125.1"/>
    <property type="molecule type" value="Genomic_DNA"/>
</dbReference>
<dbReference type="Pfam" id="PF05140">
    <property type="entry name" value="ResB"/>
    <property type="match status" value="1"/>
</dbReference>
<evidence type="ECO:0000256" key="6">
    <source>
        <dbReference type="SAM" id="Phobius"/>
    </source>
</evidence>
<evidence type="ECO:0000313" key="8">
    <source>
        <dbReference type="EMBL" id="XBS21125.1"/>
    </source>
</evidence>
<evidence type="ECO:0000256" key="3">
    <source>
        <dbReference type="ARBA" id="ARBA00022748"/>
    </source>
</evidence>
<feature type="transmembrane region" description="Helical" evidence="6">
    <location>
        <begin position="163"/>
        <end position="181"/>
    </location>
</feature>
<protein>
    <submittedName>
        <fullName evidence="8">Cytochrome c biogenesis protein ResB</fullName>
    </submittedName>
</protein>
<evidence type="ECO:0000256" key="5">
    <source>
        <dbReference type="ARBA" id="ARBA00023136"/>
    </source>
</evidence>
<evidence type="ECO:0000313" key="9">
    <source>
        <dbReference type="Proteomes" id="UP001225378"/>
    </source>
</evidence>
<keyword evidence="9" id="KW-1185">Reference proteome</keyword>
<keyword evidence="5 6" id="KW-0472">Membrane</keyword>
<dbReference type="KEGG" id="mech:Q9L42_003115"/>
<feature type="transmembrane region" description="Helical" evidence="6">
    <location>
        <begin position="68"/>
        <end position="90"/>
    </location>
</feature>
<name>A0AAU7NVZ6_9GAMM</name>
<gene>
    <name evidence="8" type="ORF">Q9L42_003115</name>
</gene>
<dbReference type="PANTHER" id="PTHR31566:SF0">
    <property type="entry name" value="CYTOCHROME C BIOGENESIS PROTEIN CCS1, CHLOROPLASTIC"/>
    <property type="match status" value="1"/>
</dbReference>
<dbReference type="AlphaFoldDB" id="A0AAU7NVZ6"/>
<comment type="subcellular location">
    <subcellularLocation>
        <location evidence="1">Membrane</location>
        <topology evidence="1">Multi-pass membrane protein</topology>
    </subcellularLocation>
</comment>
<organism evidence="8 9">
    <name type="scientific">Methylomarinum roseum</name>
    <dbReference type="NCBI Taxonomy" id="3067653"/>
    <lineage>
        <taxon>Bacteria</taxon>
        <taxon>Pseudomonadati</taxon>
        <taxon>Pseudomonadota</taxon>
        <taxon>Gammaproteobacteria</taxon>
        <taxon>Methylococcales</taxon>
        <taxon>Methylococcaceae</taxon>
        <taxon>Methylomarinum</taxon>
    </lineage>
</organism>
<dbReference type="PANTHER" id="PTHR31566">
    <property type="entry name" value="CYTOCHROME C BIOGENESIS PROTEIN CCS1, CHLOROPLASTIC"/>
    <property type="match status" value="1"/>
</dbReference>
<evidence type="ECO:0000259" key="7">
    <source>
        <dbReference type="Pfam" id="PF05140"/>
    </source>
</evidence>
<evidence type="ECO:0000256" key="4">
    <source>
        <dbReference type="ARBA" id="ARBA00022989"/>
    </source>
</evidence>
<dbReference type="GO" id="GO:0016020">
    <property type="term" value="C:membrane"/>
    <property type="evidence" value="ECO:0007669"/>
    <property type="project" value="UniProtKB-SubCell"/>
</dbReference>
<dbReference type="Proteomes" id="UP001225378">
    <property type="component" value="Chromosome"/>
</dbReference>
<dbReference type="RefSeq" id="WP_305909887.1">
    <property type="nucleotide sequence ID" value="NZ_CP157743.1"/>
</dbReference>
<evidence type="ECO:0000256" key="2">
    <source>
        <dbReference type="ARBA" id="ARBA00022692"/>
    </source>
</evidence>
<reference evidence="8 9" key="1">
    <citation type="journal article" date="2024" name="Microbiology">
        <title>Methylomarinum rosea sp. nov., a novel halophilic methanotrophic bacterium from the hypersaline Lake Elton.</title>
        <authorList>
            <person name="Suleimanov R.Z."/>
            <person name="Oshkin I.Y."/>
            <person name="Danilova O.V."/>
            <person name="Suzina N.E."/>
            <person name="Dedysh S.N."/>
        </authorList>
    </citation>
    <scope>NUCLEOTIDE SEQUENCE [LARGE SCALE GENOMIC DNA]</scope>
    <source>
        <strain evidence="8 9">Ch1-1</strain>
    </source>
</reference>
<accession>A0AAU7NVZ6</accession>
<evidence type="ECO:0000256" key="1">
    <source>
        <dbReference type="ARBA" id="ARBA00004141"/>
    </source>
</evidence>
<keyword evidence="4 6" id="KW-1133">Transmembrane helix</keyword>
<feature type="transmembrane region" description="Helical" evidence="6">
    <location>
        <begin position="587"/>
        <end position="606"/>
    </location>
</feature>
<dbReference type="InterPro" id="IPR023494">
    <property type="entry name" value="Cyt_c_bgen_Ccs1/CcsB/ResB"/>
</dbReference>
<keyword evidence="2 6" id="KW-0812">Transmembrane</keyword>
<feature type="transmembrane region" description="Helical" evidence="6">
    <location>
        <begin position="12"/>
        <end position="36"/>
    </location>
</feature>
<feature type="domain" description="ResB-like" evidence="7">
    <location>
        <begin position="16"/>
        <end position="638"/>
    </location>
</feature>
<keyword evidence="3" id="KW-0201">Cytochrome c-type biogenesis</keyword>
<dbReference type="GO" id="GO:0017004">
    <property type="term" value="P:cytochrome complex assembly"/>
    <property type="evidence" value="ECO:0007669"/>
    <property type="project" value="UniProtKB-KW"/>
</dbReference>
<sequence length="648" mass="74079">MPHSSLKILLRFLGSMNLAITLLVAIAIAAVIGTVVQQNQPYGDYVLKFGPFWFEIFKTLGLFNVYSAGWFLTILAFLVVSTSVCVYRNLPRMLRDMRDYREHSQRETLLRLPHHALVANNRSDDDNIRFISALLKHHHYRFRLHKDGDTLRYAAKKGAGSRLGYIFSHLAIIIICIGGLLDGNVPLKVAEMWGNIVVETRRIPASSVPDISTLDEDNLSFRANVDIPEGKMTNLAFIDYKDGYLVQMLPFIIKVEDFRIEHYPSGQPKSFESDLLIIDKSRAEPLRNTISVNHPFSYRGYTVYQNSFGDGGSKLRLKAWPLRKEQPDLEIKATVKEAIALDTTAGPLTLEISDFRPFNVNPDPLGVKKFVNFGPSFQFKLRKATGVANEYLHYMQAVEKNGAWYYLCGIRSKPSEPFQYWYLPADRERRLDRFMNFYRILLDDDRLAKIAAETARSSEKSRRLPRQDQLAVSEFMLKITQQFVEGGYQHINARIEQAVAADKRQEVSALYAAVLRQLLKNVYRTVLAEEGAAAGQTLDAFDKRFFEDAVNAVNAAHYYDSPVLLDLQSFQHIEATGLQITRSPGKLLVFPGCLLLVLGVFFMFYMPQRRLWLLVGQDDILLAGSALRNRYDFDREFELIRKQLTQSE</sequence>